<feature type="domain" description="Glycosyltransferase subfamily 4-like N-terminal" evidence="1">
    <location>
        <begin position="19"/>
        <end position="156"/>
    </location>
</feature>
<dbReference type="InterPro" id="IPR028098">
    <property type="entry name" value="Glyco_trans_4-like_N"/>
</dbReference>
<sequence length="346" mass="37610">MSNPPAPRILQAMAGAPQGGAENFFVRLAGGLARAGVEQKIVIRRNPERAAALRAEGIEPVELPFGAWFDFTTSPTLLRLVRDWRPAVVLTWMNRATRAMPPGPFVHAARMGGYYDLKYYRRCHQLIGNTQDIVDHIVRGGWPPERAHYLPNFVDDRPADPVRRTDLGTADDAPVLLAAGRLHRNKAFDVLLAALARLPRATLWLAGEGPERDALTRQAADLGVAARVRFLGWRDDVAALCGAADIFVCPSRHEPLGNVVLEAWARGLPMVAASSQGPAGLIEDGRTGLLVPIDDAEALAAAIDRVLEDPALARDLARAGRAQHDAHFSEAAVVGRYIEFFQQVAA</sequence>
<evidence type="ECO:0000313" key="3">
    <source>
        <dbReference type="Proteomes" id="UP000278222"/>
    </source>
</evidence>
<protein>
    <submittedName>
        <fullName evidence="2">Glycosyltransferase involved in cell wall biosynthesis</fullName>
    </submittedName>
</protein>
<dbReference type="PANTHER" id="PTHR12526">
    <property type="entry name" value="GLYCOSYLTRANSFERASE"/>
    <property type="match status" value="1"/>
</dbReference>
<dbReference type="CDD" id="cd03811">
    <property type="entry name" value="GT4_GT28_WabH-like"/>
    <property type="match status" value="1"/>
</dbReference>
<keyword evidence="2" id="KW-0808">Transferase</keyword>
<proteinExistence type="predicted"/>
<dbReference type="Gene3D" id="3.40.50.2000">
    <property type="entry name" value="Glycogen Phosphorylase B"/>
    <property type="match status" value="2"/>
</dbReference>
<dbReference type="PANTHER" id="PTHR12526:SF635">
    <property type="entry name" value="GLYCOSYL TRANSFERASE GROUP 1"/>
    <property type="match status" value="1"/>
</dbReference>
<dbReference type="Pfam" id="PF13692">
    <property type="entry name" value="Glyco_trans_1_4"/>
    <property type="match status" value="1"/>
</dbReference>
<evidence type="ECO:0000313" key="2">
    <source>
        <dbReference type="EMBL" id="ROP99711.1"/>
    </source>
</evidence>
<dbReference type="RefSeq" id="WP_123689071.1">
    <property type="nucleotide sequence ID" value="NZ_AP019700.1"/>
</dbReference>
<dbReference type="Pfam" id="PF13439">
    <property type="entry name" value="Glyco_transf_4"/>
    <property type="match status" value="1"/>
</dbReference>
<dbReference type="SUPFAM" id="SSF53756">
    <property type="entry name" value="UDP-Glycosyltransferase/glycogen phosphorylase"/>
    <property type="match status" value="1"/>
</dbReference>
<dbReference type="Proteomes" id="UP000278222">
    <property type="component" value="Unassembled WGS sequence"/>
</dbReference>
<dbReference type="EMBL" id="RJKX01000013">
    <property type="protein sequence ID" value="ROP99711.1"/>
    <property type="molecule type" value="Genomic_DNA"/>
</dbReference>
<name>A0A3N1M1W8_9PROT</name>
<reference evidence="2 3" key="1">
    <citation type="submission" date="2018-11" db="EMBL/GenBank/DDBJ databases">
        <title>Genomic Encyclopedia of Type Strains, Phase IV (KMG-IV): sequencing the most valuable type-strain genomes for metagenomic binning, comparative biology and taxonomic classification.</title>
        <authorList>
            <person name="Goeker M."/>
        </authorList>
    </citation>
    <scope>NUCLEOTIDE SEQUENCE [LARGE SCALE GENOMIC DNA]</scope>
    <source>
        <strain evidence="2 3">DSM 5900</strain>
    </source>
</reference>
<dbReference type="AlphaFoldDB" id="A0A3N1M1W8"/>
<keyword evidence="3" id="KW-1185">Reference proteome</keyword>
<dbReference type="GO" id="GO:0016757">
    <property type="term" value="F:glycosyltransferase activity"/>
    <property type="evidence" value="ECO:0007669"/>
    <property type="project" value="UniProtKB-ARBA"/>
</dbReference>
<gene>
    <name evidence="2" type="ORF">EDC65_1496</name>
</gene>
<accession>A0A3N1M1W8</accession>
<evidence type="ECO:0000259" key="1">
    <source>
        <dbReference type="Pfam" id="PF13439"/>
    </source>
</evidence>
<comment type="caution">
    <text evidence="2">The sequence shown here is derived from an EMBL/GenBank/DDBJ whole genome shotgun (WGS) entry which is preliminary data.</text>
</comment>
<dbReference type="OrthoDB" id="529131at2"/>
<organism evidence="2 3">
    <name type="scientific">Stella humosa</name>
    <dbReference type="NCBI Taxonomy" id="94"/>
    <lineage>
        <taxon>Bacteria</taxon>
        <taxon>Pseudomonadati</taxon>
        <taxon>Pseudomonadota</taxon>
        <taxon>Alphaproteobacteria</taxon>
        <taxon>Rhodospirillales</taxon>
        <taxon>Stellaceae</taxon>
        <taxon>Stella</taxon>
    </lineage>
</organism>